<dbReference type="EMBL" id="SLZR01000002">
    <property type="protein sequence ID" value="TCS43166.1"/>
    <property type="molecule type" value="Genomic_DNA"/>
</dbReference>
<dbReference type="GO" id="GO:0005829">
    <property type="term" value="C:cytosol"/>
    <property type="evidence" value="ECO:0007669"/>
    <property type="project" value="TreeGrafter"/>
</dbReference>
<keyword evidence="8" id="KW-1185">Reference proteome</keyword>
<dbReference type="EC" id="3.1.11.6" evidence="6"/>
<dbReference type="InterPro" id="IPR037004">
    <property type="entry name" value="Exonuc_VII_ssu_sf"/>
</dbReference>
<dbReference type="GO" id="GO:0006308">
    <property type="term" value="P:DNA catabolic process"/>
    <property type="evidence" value="ECO:0007669"/>
    <property type="project" value="UniProtKB-UniRule"/>
</dbReference>
<dbReference type="Gene3D" id="1.10.287.1040">
    <property type="entry name" value="Exonuclease VII, small subunit"/>
    <property type="match status" value="1"/>
</dbReference>
<dbReference type="GO" id="GO:0008855">
    <property type="term" value="F:exodeoxyribonuclease VII activity"/>
    <property type="evidence" value="ECO:0007669"/>
    <property type="project" value="UniProtKB-UniRule"/>
</dbReference>
<name>A0A4R3IC81_9GAMM</name>
<dbReference type="NCBIfam" id="NF002140">
    <property type="entry name" value="PRK00977.1-4"/>
    <property type="match status" value="1"/>
</dbReference>
<comment type="subunit">
    <text evidence="6">Heterooligomer composed of large and small subunits.</text>
</comment>
<dbReference type="OrthoDB" id="9801128at2"/>
<gene>
    <name evidence="6" type="primary">xseB</name>
    <name evidence="7" type="ORF">BCF53_102192</name>
</gene>
<dbReference type="AlphaFoldDB" id="A0A4R3IC81"/>
<evidence type="ECO:0000256" key="1">
    <source>
        <dbReference type="ARBA" id="ARBA00009998"/>
    </source>
</evidence>
<evidence type="ECO:0000256" key="2">
    <source>
        <dbReference type="ARBA" id="ARBA00022490"/>
    </source>
</evidence>
<comment type="function">
    <text evidence="6">Bidirectionally degrades single-stranded DNA into large acid-insoluble oligonucleotides, which are then degraded further into small acid-soluble oligonucleotides.</text>
</comment>
<dbReference type="RefSeq" id="WP_132699836.1">
    <property type="nucleotide sequence ID" value="NZ_SLZR01000002.1"/>
</dbReference>
<dbReference type="HAMAP" id="MF_00337">
    <property type="entry name" value="Exonuc_7_S"/>
    <property type="match status" value="1"/>
</dbReference>
<comment type="caution">
    <text evidence="7">The sequence shown here is derived from an EMBL/GenBank/DDBJ whole genome shotgun (WGS) entry which is preliminary data.</text>
</comment>
<dbReference type="GO" id="GO:0009318">
    <property type="term" value="C:exodeoxyribonuclease VII complex"/>
    <property type="evidence" value="ECO:0007669"/>
    <property type="project" value="UniProtKB-UniRule"/>
</dbReference>
<dbReference type="PANTHER" id="PTHR34137">
    <property type="entry name" value="EXODEOXYRIBONUCLEASE 7 SMALL SUBUNIT"/>
    <property type="match status" value="1"/>
</dbReference>
<evidence type="ECO:0000256" key="3">
    <source>
        <dbReference type="ARBA" id="ARBA00022722"/>
    </source>
</evidence>
<keyword evidence="5 6" id="KW-0269">Exonuclease</keyword>
<reference evidence="7 8" key="1">
    <citation type="submission" date="2019-03" db="EMBL/GenBank/DDBJ databases">
        <title>Genomic Encyclopedia of Archaeal and Bacterial Type Strains, Phase II (KMG-II): from individual species to whole genera.</title>
        <authorList>
            <person name="Goeker M."/>
        </authorList>
    </citation>
    <scope>NUCLEOTIDE SEQUENCE [LARGE SCALE GENOMIC DNA]</scope>
    <source>
        <strain evidence="7 8">DSM 15388</strain>
    </source>
</reference>
<proteinExistence type="inferred from homology"/>
<protein>
    <recommendedName>
        <fullName evidence="6">Exodeoxyribonuclease 7 small subunit</fullName>
        <ecNumber evidence="6">3.1.11.6</ecNumber>
    </recommendedName>
    <alternativeName>
        <fullName evidence="6">Exodeoxyribonuclease VII small subunit</fullName>
        <shortName evidence="6">Exonuclease VII small subunit</shortName>
    </alternativeName>
</protein>
<keyword evidence="3 6" id="KW-0540">Nuclease</keyword>
<dbReference type="Pfam" id="PF02609">
    <property type="entry name" value="Exonuc_VII_S"/>
    <property type="match status" value="1"/>
</dbReference>
<organism evidence="7 8">
    <name type="scientific">Reinekea marinisedimentorum</name>
    <dbReference type="NCBI Taxonomy" id="230495"/>
    <lineage>
        <taxon>Bacteria</taxon>
        <taxon>Pseudomonadati</taxon>
        <taxon>Pseudomonadota</taxon>
        <taxon>Gammaproteobacteria</taxon>
        <taxon>Oceanospirillales</taxon>
        <taxon>Saccharospirillaceae</taxon>
        <taxon>Reinekea</taxon>
    </lineage>
</organism>
<sequence>MASKKPVPFEDNLAALESIVAQLESGELSLEDSLKQFEQGISLTRACQESLAAAEQKVQILMSKNGEESLQPFQDDSAE</sequence>
<keyword evidence="4 6" id="KW-0378">Hydrolase</keyword>
<evidence type="ECO:0000256" key="5">
    <source>
        <dbReference type="ARBA" id="ARBA00022839"/>
    </source>
</evidence>
<dbReference type="NCBIfam" id="TIGR01280">
    <property type="entry name" value="xseB"/>
    <property type="match status" value="1"/>
</dbReference>
<keyword evidence="2 6" id="KW-0963">Cytoplasm</keyword>
<dbReference type="Proteomes" id="UP000295793">
    <property type="component" value="Unassembled WGS sequence"/>
</dbReference>
<dbReference type="InterPro" id="IPR003761">
    <property type="entry name" value="Exonuc_VII_S"/>
</dbReference>
<comment type="catalytic activity">
    <reaction evidence="6">
        <text>Exonucleolytic cleavage in either 5'- to 3'- or 3'- to 5'-direction to yield nucleoside 5'-phosphates.</text>
        <dbReference type="EC" id="3.1.11.6"/>
    </reaction>
</comment>
<evidence type="ECO:0000313" key="8">
    <source>
        <dbReference type="Proteomes" id="UP000295793"/>
    </source>
</evidence>
<dbReference type="PANTHER" id="PTHR34137:SF1">
    <property type="entry name" value="EXODEOXYRIBONUCLEASE 7 SMALL SUBUNIT"/>
    <property type="match status" value="1"/>
</dbReference>
<comment type="similarity">
    <text evidence="1 6">Belongs to the XseB family.</text>
</comment>
<evidence type="ECO:0000313" key="7">
    <source>
        <dbReference type="EMBL" id="TCS43166.1"/>
    </source>
</evidence>
<dbReference type="SUPFAM" id="SSF116842">
    <property type="entry name" value="XseB-like"/>
    <property type="match status" value="1"/>
</dbReference>
<evidence type="ECO:0000256" key="4">
    <source>
        <dbReference type="ARBA" id="ARBA00022801"/>
    </source>
</evidence>
<dbReference type="PIRSF" id="PIRSF006488">
    <property type="entry name" value="Exonuc_VII_S"/>
    <property type="match status" value="1"/>
</dbReference>
<comment type="subcellular location">
    <subcellularLocation>
        <location evidence="6">Cytoplasm</location>
    </subcellularLocation>
</comment>
<evidence type="ECO:0000256" key="6">
    <source>
        <dbReference type="HAMAP-Rule" id="MF_00337"/>
    </source>
</evidence>
<accession>A0A4R3IC81</accession>